<dbReference type="PANTHER" id="PTHR31900">
    <property type="entry name" value="F-BOX/RNI SUPERFAMILY PROTEIN-RELATED"/>
    <property type="match status" value="1"/>
</dbReference>
<dbReference type="AlphaFoldDB" id="A0A396IZM0"/>
<accession>A0A396IZM0</accession>
<dbReference type="OrthoDB" id="1393454at2759"/>
<comment type="caution">
    <text evidence="2">The sequence shown here is derived from an EMBL/GenBank/DDBJ whole genome shotgun (WGS) entry which is preliminary data.</text>
</comment>
<dbReference type="EMBL" id="PSQE01000003">
    <property type="protein sequence ID" value="RHN69894.1"/>
    <property type="molecule type" value="Genomic_DNA"/>
</dbReference>
<dbReference type="Gramene" id="rna18425">
    <property type="protein sequence ID" value="RHN69894.1"/>
    <property type="gene ID" value="gene18425"/>
</dbReference>
<dbReference type="Proteomes" id="UP000265566">
    <property type="component" value="Chromosome 3"/>
</dbReference>
<evidence type="ECO:0000313" key="2">
    <source>
        <dbReference type="EMBL" id="RHN69894.1"/>
    </source>
</evidence>
<feature type="domain" description="FBD" evidence="1">
    <location>
        <begin position="124"/>
        <end position="166"/>
    </location>
</feature>
<dbReference type="Pfam" id="PF08387">
    <property type="entry name" value="FBD"/>
    <property type="match status" value="1"/>
</dbReference>
<name>A0A396IZM0_MEDTR</name>
<gene>
    <name evidence="2" type="ORF">MtrunA17_Chr3g0129731</name>
</gene>
<evidence type="ECO:0000259" key="1">
    <source>
        <dbReference type="Pfam" id="PF08387"/>
    </source>
</evidence>
<dbReference type="InterPro" id="IPR050232">
    <property type="entry name" value="FBL13/AtMIF1-like"/>
</dbReference>
<dbReference type="InterPro" id="IPR006566">
    <property type="entry name" value="FBD"/>
</dbReference>
<protein>
    <submittedName>
        <fullName evidence="2">Putative FBD domain-containing protein</fullName>
    </submittedName>
</protein>
<sequence length="205" mass="23776">MLVHFYKICMLLILNMIKKIKNKEAKEFKSLSLSKLVRANISSKDVPFTAMYNVEFLCIFLRPGVTFKSIPVLQNLIHIELWFSYKLFRSWDGIVELLQNCPKLQILFIRKGIKLSLSKDLEFPISAIECVPSNLRSCTIVNFNGSDIPFSTYILQNARLLEVMKIIVRDSSSEGMQEHEIIEKLSTCPRMMSPDVNFRFNLFNN</sequence>
<organism evidence="2 3">
    <name type="scientific">Medicago truncatula</name>
    <name type="common">Barrel medic</name>
    <name type="synonym">Medicago tribuloides</name>
    <dbReference type="NCBI Taxonomy" id="3880"/>
    <lineage>
        <taxon>Eukaryota</taxon>
        <taxon>Viridiplantae</taxon>
        <taxon>Streptophyta</taxon>
        <taxon>Embryophyta</taxon>
        <taxon>Tracheophyta</taxon>
        <taxon>Spermatophyta</taxon>
        <taxon>Magnoliopsida</taxon>
        <taxon>eudicotyledons</taxon>
        <taxon>Gunneridae</taxon>
        <taxon>Pentapetalae</taxon>
        <taxon>rosids</taxon>
        <taxon>fabids</taxon>
        <taxon>Fabales</taxon>
        <taxon>Fabaceae</taxon>
        <taxon>Papilionoideae</taxon>
        <taxon>50 kb inversion clade</taxon>
        <taxon>NPAAA clade</taxon>
        <taxon>Hologalegina</taxon>
        <taxon>IRL clade</taxon>
        <taxon>Trifolieae</taxon>
        <taxon>Medicago</taxon>
    </lineage>
</organism>
<proteinExistence type="predicted"/>
<reference evidence="3" key="1">
    <citation type="journal article" date="2018" name="Nat. Plants">
        <title>Whole-genome landscape of Medicago truncatula symbiotic genes.</title>
        <authorList>
            <person name="Pecrix Y."/>
            <person name="Staton S.E."/>
            <person name="Sallet E."/>
            <person name="Lelandais-Briere C."/>
            <person name="Moreau S."/>
            <person name="Carrere S."/>
            <person name="Blein T."/>
            <person name="Jardinaud M.F."/>
            <person name="Latrasse D."/>
            <person name="Zouine M."/>
            <person name="Zahm M."/>
            <person name="Kreplak J."/>
            <person name="Mayjonade B."/>
            <person name="Satge C."/>
            <person name="Perez M."/>
            <person name="Cauet S."/>
            <person name="Marande W."/>
            <person name="Chantry-Darmon C."/>
            <person name="Lopez-Roques C."/>
            <person name="Bouchez O."/>
            <person name="Berard A."/>
            <person name="Debelle F."/>
            <person name="Munos S."/>
            <person name="Bendahmane A."/>
            <person name="Berges H."/>
            <person name="Niebel A."/>
            <person name="Buitink J."/>
            <person name="Frugier F."/>
            <person name="Benhamed M."/>
            <person name="Crespi M."/>
            <person name="Gouzy J."/>
            <person name="Gamas P."/>
        </authorList>
    </citation>
    <scope>NUCLEOTIDE SEQUENCE [LARGE SCALE GENOMIC DNA]</scope>
    <source>
        <strain evidence="3">cv. Jemalong A17</strain>
    </source>
</reference>
<evidence type="ECO:0000313" key="3">
    <source>
        <dbReference type="Proteomes" id="UP000265566"/>
    </source>
</evidence>
<dbReference type="PANTHER" id="PTHR31900:SF34">
    <property type="entry name" value="EMB|CAB62440.1-RELATED"/>
    <property type="match status" value="1"/>
</dbReference>